<evidence type="ECO:0000313" key="3">
    <source>
        <dbReference type="Proteomes" id="UP001333110"/>
    </source>
</evidence>
<evidence type="ECO:0000313" key="2">
    <source>
        <dbReference type="EMBL" id="KAK4815465.1"/>
    </source>
</evidence>
<dbReference type="EMBL" id="JAUNZN010000009">
    <property type="protein sequence ID" value="KAK4815465.1"/>
    <property type="molecule type" value="Genomic_DNA"/>
</dbReference>
<evidence type="ECO:0000256" key="1">
    <source>
        <dbReference type="SAM" id="MobiDB-lite"/>
    </source>
</evidence>
<feature type="compositionally biased region" description="Basic and acidic residues" evidence="1">
    <location>
        <begin position="68"/>
        <end position="81"/>
    </location>
</feature>
<keyword evidence="3" id="KW-1185">Reference proteome</keyword>
<dbReference type="Proteomes" id="UP001333110">
    <property type="component" value="Unassembled WGS sequence"/>
</dbReference>
<accession>A0AAN7RT64</accession>
<sequence>MVKPVVKTMVRQAVPRQPMEVHGGADMHLRPVEDLMLTQVDTPEGCCDPVGSPHWSRLLAGPVDPWGEEPRLEQGTRKARENAGPLLNKGEALVTQDVEKAEVLNTSFISVFTGNIGLQESQVPETRGKVWRNEDFPLVEEDQVSK</sequence>
<proteinExistence type="predicted"/>
<protein>
    <submittedName>
        <fullName evidence="2">Uncharacterized protein</fullName>
    </submittedName>
</protein>
<reference evidence="2 3" key="1">
    <citation type="journal article" date="2023" name="J. Hered.">
        <title>Chromosome-level genome of the wood stork (Mycteria americana) provides insight into avian chromosome evolution.</title>
        <authorList>
            <person name="Flamio R. Jr."/>
            <person name="Ramstad K.M."/>
        </authorList>
    </citation>
    <scope>NUCLEOTIDE SEQUENCE [LARGE SCALE GENOMIC DNA]</scope>
    <source>
        <strain evidence="2">JAX WOST 10</strain>
    </source>
</reference>
<dbReference type="AlphaFoldDB" id="A0AAN7RT64"/>
<comment type="caution">
    <text evidence="2">The sequence shown here is derived from an EMBL/GenBank/DDBJ whole genome shotgun (WGS) entry which is preliminary data.</text>
</comment>
<gene>
    <name evidence="2" type="ORF">QYF61_002924</name>
</gene>
<name>A0AAN7RT64_MYCAM</name>
<organism evidence="2 3">
    <name type="scientific">Mycteria americana</name>
    <name type="common">Wood stork</name>
    <dbReference type="NCBI Taxonomy" id="33587"/>
    <lineage>
        <taxon>Eukaryota</taxon>
        <taxon>Metazoa</taxon>
        <taxon>Chordata</taxon>
        <taxon>Craniata</taxon>
        <taxon>Vertebrata</taxon>
        <taxon>Euteleostomi</taxon>
        <taxon>Archelosauria</taxon>
        <taxon>Archosauria</taxon>
        <taxon>Dinosauria</taxon>
        <taxon>Saurischia</taxon>
        <taxon>Theropoda</taxon>
        <taxon>Coelurosauria</taxon>
        <taxon>Aves</taxon>
        <taxon>Neognathae</taxon>
        <taxon>Neoaves</taxon>
        <taxon>Aequornithes</taxon>
        <taxon>Ciconiiformes</taxon>
        <taxon>Ciconiidae</taxon>
        <taxon>Mycteria</taxon>
    </lineage>
</organism>
<feature type="region of interest" description="Disordered" evidence="1">
    <location>
        <begin position="61"/>
        <end position="83"/>
    </location>
</feature>